<dbReference type="InterPro" id="IPR052925">
    <property type="entry name" value="Phage_Integrase-like_Recomb"/>
</dbReference>
<keyword evidence="3" id="KW-1185">Reference proteome</keyword>
<sequence length="259" mass="29293">MHVNPRSVANYLSGISSQLEPYFPDVRLRRNGALVKRTMSGCLRRFGTPVIRKRPLNEDDIVLAVNRLGASVVHDDMLFLAMLTTGRDGLLRLGELTMPDAVLRRNSRKIVLRHTVRRLPDHFSFFLPYHKADRFYEGNTVIIQTTNRVSNPRRFFDAYITSRDTLFPLNRELWLRSNGTVPTRGWFIARLKALFPQDVAGQSLRAGGATSLAEAGVPPATIQAIGQWASDAFQIYIRKNPVLLQAMLFGRPAHQRAAQ</sequence>
<dbReference type="InterPro" id="IPR011010">
    <property type="entry name" value="DNA_brk_join_enz"/>
</dbReference>
<proteinExistence type="predicted"/>
<reference evidence="2" key="1">
    <citation type="submission" date="2014-09" db="EMBL/GenBank/DDBJ databases">
        <title>Genome sequence of the luminous mushroom Mycena chlorophos for searching fungal bioluminescence genes.</title>
        <authorList>
            <person name="Tanaka Y."/>
            <person name="Kasuga D."/>
            <person name="Oba Y."/>
            <person name="Hase S."/>
            <person name="Sato K."/>
            <person name="Oba Y."/>
            <person name="Sakakibara Y."/>
        </authorList>
    </citation>
    <scope>NUCLEOTIDE SEQUENCE</scope>
</reference>
<dbReference type="EMBL" id="DF848295">
    <property type="protein sequence ID" value="GAT53394.1"/>
    <property type="molecule type" value="Genomic_DNA"/>
</dbReference>
<accession>A0ABQ0LS08</accession>
<dbReference type="SUPFAM" id="SSF56349">
    <property type="entry name" value="DNA breaking-rejoining enzymes"/>
    <property type="match status" value="1"/>
</dbReference>
<name>A0ABQ0LS08_MYCCL</name>
<evidence type="ECO:0000256" key="1">
    <source>
        <dbReference type="ARBA" id="ARBA00023172"/>
    </source>
</evidence>
<evidence type="ECO:0000313" key="3">
    <source>
        <dbReference type="Proteomes" id="UP000815677"/>
    </source>
</evidence>
<dbReference type="PANTHER" id="PTHR34605:SF4">
    <property type="entry name" value="DNA ADENINE METHYLTRANSFERASE"/>
    <property type="match status" value="1"/>
</dbReference>
<gene>
    <name evidence="2" type="ORF">MCHLO_10343</name>
</gene>
<protein>
    <submittedName>
        <fullName evidence="2">Uncharacterized protein</fullName>
    </submittedName>
</protein>
<evidence type="ECO:0000313" key="2">
    <source>
        <dbReference type="EMBL" id="GAT53394.1"/>
    </source>
</evidence>
<dbReference type="Proteomes" id="UP000815677">
    <property type="component" value="Unassembled WGS sequence"/>
</dbReference>
<dbReference type="PANTHER" id="PTHR34605">
    <property type="entry name" value="PHAGE_INTEGRASE DOMAIN-CONTAINING PROTEIN"/>
    <property type="match status" value="1"/>
</dbReference>
<dbReference type="Gene3D" id="1.10.443.10">
    <property type="entry name" value="Intergrase catalytic core"/>
    <property type="match status" value="1"/>
</dbReference>
<keyword evidence="1" id="KW-0233">DNA recombination</keyword>
<organism evidence="2 3">
    <name type="scientific">Mycena chlorophos</name>
    <name type="common">Agaric fungus</name>
    <name type="synonym">Agaricus chlorophos</name>
    <dbReference type="NCBI Taxonomy" id="658473"/>
    <lineage>
        <taxon>Eukaryota</taxon>
        <taxon>Fungi</taxon>
        <taxon>Dikarya</taxon>
        <taxon>Basidiomycota</taxon>
        <taxon>Agaricomycotina</taxon>
        <taxon>Agaricomycetes</taxon>
        <taxon>Agaricomycetidae</taxon>
        <taxon>Agaricales</taxon>
        <taxon>Marasmiineae</taxon>
        <taxon>Mycenaceae</taxon>
        <taxon>Mycena</taxon>
    </lineage>
</organism>
<dbReference type="InterPro" id="IPR013762">
    <property type="entry name" value="Integrase-like_cat_sf"/>
</dbReference>